<dbReference type="SUPFAM" id="SSF55166">
    <property type="entry name" value="Hedgehog/DD-peptidase"/>
    <property type="match status" value="1"/>
</dbReference>
<gene>
    <name evidence="3" type="ORF">GSF22_18705</name>
</gene>
<evidence type="ECO:0000259" key="2">
    <source>
        <dbReference type="Pfam" id="PF13539"/>
    </source>
</evidence>
<feature type="signal peptide" evidence="1">
    <location>
        <begin position="1"/>
        <end position="37"/>
    </location>
</feature>
<evidence type="ECO:0000313" key="4">
    <source>
        <dbReference type="Proteomes" id="UP000823521"/>
    </source>
</evidence>
<dbReference type="EMBL" id="WVUH01000163">
    <property type="protein sequence ID" value="MBO4208018.1"/>
    <property type="molecule type" value="Genomic_DNA"/>
</dbReference>
<protein>
    <submittedName>
        <fullName evidence="3">M15 family peptidase</fullName>
    </submittedName>
</protein>
<keyword evidence="1" id="KW-0732">Signal</keyword>
<dbReference type="Proteomes" id="UP000823521">
    <property type="component" value="Unassembled WGS sequence"/>
</dbReference>
<reference evidence="3 4" key="1">
    <citation type="submission" date="2019-12" db="EMBL/GenBank/DDBJ databases">
        <title>Whole genome sequencing of endophytic Actinobacterium Micromonospora sp. MPMI6T.</title>
        <authorList>
            <person name="Evv R."/>
            <person name="Podile A.R."/>
        </authorList>
    </citation>
    <scope>NUCLEOTIDE SEQUENCE [LARGE SCALE GENOMIC DNA]</scope>
    <source>
        <strain evidence="3 4">MPMI6</strain>
    </source>
</reference>
<accession>A0ABS3VU98</accession>
<feature type="domain" description="Peptidase M15C" evidence="2">
    <location>
        <begin position="152"/>
        <end position="230"/>
    </location>
</feature>
<keyword evidence="4" id="KW-1185">Reference proteome</keyword>
<feature type="chain" id="PRO_5047172345" evidence="1">
    <location>
        <begin position="38"/>
        <end position="234"/>
    </location>
</feature>
<dbReference type="InterPro" id="IPR039561">
    <property type="entry name" value="Peptidase_M15C"/>
</dbReference>
<evidence type="ECO:0000256" key="1">
    <source>
        <dbReference type="SAM" id="SignalP"/>
    </source>
</evidence>
<dbReference type="Gene3D" id="3.30.1380.10">
    <property type="match status" value="1"/>
</dbReference>
<dbReference type="RefSeq" id="WP_208814927.1">
    <property type="nucleotide sequence ID" value="NZ_WVUH01000163.1"/>
</dbReference>
<proteinExistence type="predicted"/>
<evidence type="ECO:0000313" key="3">
    <source>
        <dbReference type="EMBL" id="MBO4208018.1"/>
    </source>
</evidence>
<dbReference type="Pfam" id="PF13539">
    <property type="entry name" value="Peptidase_M15_4"/>
    <property type="match status" value="1"/>
</dbReference>
<comment type="caution">
    <text evidence="3">The sequence shown here is derived from an EMBL/GenBank/DDBJ whole genome shotgun (WGS) entry which is preliminary data.</text>
</comment>
<sequence>MRRRRSATRTPHPRPAAHRALTLSVVAVLLVALPACAGPRPAPSVPPFVHEIRPVGADEVSRSWRPGCPVGPGELRALRLGYWGFDGRSHVGTLVAHETVADDLVGIFAALYRERFPIRQMQPVDAFDGSDDRSMAADNTSGFNCRRAVAGGTQRWSAHAYGRAVDVNPVENPYLLKGAVLPPEGAGHLDRTADRPGMAVPDGTLVRAFTAAGWQWGGTWPDTPDYQHFSRPAR</sequence>
<dbReference type="InterPro" id="IPR009045">
    <property type="entry name" value="Zn_M74/Hedgehog-like"/>
</dbReference>
<name>A0ABS3VU98_MICEH</name>
<organism evidence="3 4">
    <name type="scientific">Micromonospora echinofusca</name>
    <dbReference type="NCBI Taxonomy" id="47858"/>
    <lineage>
        <taxon>Bacteria</taxon>
        <taxon>Bacillati</taxon>
        <taxon>Actinomycetota</taxon>
        <taxon>Actinomycetes</taxon>
        <taxon>Micromonosporales</taxon>
        <taxon>Micromonosporaceae</taxon>
        <taxon>Micromonospora</taxon>
    </lineage>
</organism>